<dbReference type="EMBL" id="KN848079">
    <property type="protein sequence ID" value="KIX95952.1"/>
    <property type="molecule type" value="Genomic_DNA"/>
</dbReference>
<evidence type="ECO:0000256" key="1">
    <source>
        <dbReference type="SAM" id="MobiDB-lite"/>
    </source>
</evidence>
<evidence type="ECO:0000313" key="3">
    <source>
        <dbReference type="Proteomes" id="UP000053411"/>
    </source>
</evidence>
<organism evidence="2 3">
    <name type="scientific">Fonsecaea multimorphosa CBS 102226</name>
    <dbReference type="NCBI Taxonomy" id="1442371"/>
    <lineage>
        <taxon>Eukaryota</taxon>
        <taxon>Fungi</taxon>
        <taxon>Dikarya</taxon>
        <taxon>Ascomycota</taxon>
        <taxon>Pezizomycotina</taxon>
        <taxon>Eurotiomycetes</taxon>
        <taxon>Chaetothyriomycetidae</taxon>
        <taxon>Chaetothyriales</taxon>
        <taxon>Herpotrichiellaceae</taxon>
        <taxon>Fonsecaea</taxon>
    </lineage>
</organism>
<feature type="compositionally biased region" description="Basic and acidic residues" evidence="1">
    <location>
        <begin position="64"/>
        <end position="97"/>
    </location>
</feature>
<reference evidence="2 3" key="1">
    <citation type="submission" date="2015-01" db="EMBL/GenBank/DDBJ databases">
        <title>The Genome Sequence of Fonsecaea multimorphosa CBS 102226.</title>
        <authorList>
            <consortium name="The Broad Institute Genomics Platform"/>
            <person name="Cuomo C."/>
            <person name="de Hoog S."/>
            <person name="Gorbushina A."/>
            <person name="Stielow B."/>
            <person name="Teixiera M."/>
            <person name="Abouelleil A."/>
            <person name="Chapman S.B."/>
            <person name="Priest M."/>
            <person name="Young S.K."/>
            <person name="Wortman J."/>
            <person name="Nusbaum C."/>
            <person name="Birren B."/>
        </authorList>
    </citation>
    <scope>NUCLEOTIDE SEQUENCE [LARGE SCALE GENOMIC DNA]</scope>
    <source>
        <strain evidence="2 3">CBS 102226</strain>
    </source>
</reference>
<dbReference type="OrthoDB" id="4149059at2759"/>
<dbReference type="RefSeq" id="XP_016630075.1">
    <property type="nucleotide sequence ID" value="XM_016778704.1"/>
</dbReference>
<accession>A0A0D2JRD2</accession>
<dbReference type="Proteomes" id="UP000053411">
    <property type="component" value="Unassembled WGS sequence"/>
</dbReference>
<feature type="compositionally biased region" description="Basic residues" evidence="1">
    <location>
        <begin position="117"/>
        <end position="129"/>
    </location>
</feature>
<feature type="compositionally biased region" description="Polar residues" evidence="1">
    <location>
        <begin position="264"/>
        <end position="280"/>
    </location>
</feature>
<feature type="compositionally biased region" description="Polar residues" evidence="1">
    <location>
        <begin position="99"/>
        <end position="114"/>
    </location>
</feature>
<feature type="region of interest" description="Disordered" evidence="1">
    <location>
        <begin position="1"/>
        <end position="173"/>
    </location>
</feature>
<sequence length="388" mass="42758">MSAMPSAKRKTPSTYSCDSSSSTGSTMEMYSEEFIEKARAQQAQADPVLVDLDTPPEDLLADPDSNRGRRLRLIEEARRDRLQLEEQQKEAVRRATEQIEASMTTPQKTSNPEQGSKSKRRRNRGRGNRSGRDGSVADQQSALSQRAGSPGAIQEDPGLQGESLPWDVQPVPASSSFIGESLHQTASGIGRQSRNPFARLMVREYQGLTNSPGGGLQPGALYGPNLQEPSFQPRAEPHNVETEQASLPSRWPLARGVFGRRHSSATGTASDDQTCFSRPSSLVPHSLPASRAPDAGSTNTIVQDNEDILRRGPPFFGPTRAAEAEHLSQAQHTRNDWNLQQEIAWERDALWRILRQQFGLSDSQIRALLENEKNGRGDPEWVSVVSSR</sequence>
<dbReference type="AlphaFoldDB" id="A0A0D2JRD2"/>
<evidence type="ECO:0000313" key="2">
    <source>
        <dbReference type="EMBL" id="KIX95952.1"/>
    </source>
</evidence>
<name>A0A0D2JRD2_9EURO</name>
<feature type="region of interest" description="Disordered" evidence="1">
    <location>
        <begin position="262"/>
        <end position="299"/>
    </location>
</feature>
<protein>
    <submittedName>
        <fullName evidence="2">Uncharacterized protein</fullName>
    </submittedName>
</protein>
<gene>
    <name evidence="2" type="ORF">Z520_08207</name>
</gene>
<proteinExistence type="predicted"/>
<feature type="compositionally biased region" description="Polar residues" evidence="1">
    <location>
        <begin position="137"/>
        <end position="147"/>
    </location>
</feature>
<feature type="compositionally biased region" description="Low complexity" evidence="1">
    <location>
        <begin position="12"/>
        <end position="26"/>
    </location>
</feature>
<keyword evidence="3" id="KW-1185">Reference proteome</keyword>
<dbReference type="GeneID" id="27713953"/>
<dbReference type="VEuPathDB" id="FungiDB:Z520_08207"/>